<dbReference type="Gene3D" id="3.40.1580.10">
    <property type="entry name" value="SMI1/KNR4-like"/>
    <property type="match status" value="1"/>
</dbReference>
<geneLocation type="plasmid" evidence="2 3">
    <name>unnamed1</name>
</geneLocation>
<proteinExistence type="predicted"/>
<dbReference type="OrthoDB" id="7594949at2"/>
<sequence length="162" mass="17877">MDALFAFALQWTNPSHPPEHVAASDFQIAEMSLQLSLPADYKSAVLAAGLPHPTLALLDAIVEREADLHDLNHLYSPSEIVDYTPQSHAAGLPEYLLPIASDSLGSSFVYDMRDLSSGQGNTAPVYFWDNDFGTLDQVGTSFEDWISSYSEDWSKGLNYDDF</sequence>
<dbReference type="SUPFAM" id="SSF160631">
    <property type="entry name" value="SMI1/KNR4-like"/>
    <property type="match status" value="1"/>
</dbReference>
<dbReference type="GeneID" id="28251752"/>
<dbReference type="Pfam" id="PF09346">
    <property type="entry name" value="SMI1_KNR4"/>
    <property type="match status" value="1"/>
</dbReference>
<dbReference type="KEGG" id="rmb:K529_017920"/>
<dbReference type="InterPro" id="IPR037883">
    <property type="entry name" value="Knr4/Smi1-like_sf"/>
</dbReference>
<organism evidence="2 3">
    <name type="scientific">Tritonibacter mobilis F1926</name>
    <dbReference type="NCBI Taxonomy" id="1265309"/>
    <lineage>
        <taxon>Bacteria</taxon>
        <taxon>Pseudomonadati</taxon>
        <taxon>Pseudomonadota</taxon>
        <taxon>Alphaproteobacteria</taxon>
        <taxon>Rhodobacterales</taxon>
        <taxon>Paracoccaceae</taxon>
        <taxon>Tritonibacter</taxon>
    </lineage>
</organism>
<name>A0A1B1A7X1_9RHOB</name>
<dbReference type="Proteomes" id="UP000013243">
    <property type="component" value="Plasmid unnamed1"/>
</dbReference>
<dbReference type="EMBL" id="CP015231">
    <property type="protein sequence ID" value="ANP42640.1"/>
    <property type="molecule type" value="Genomic_DNA"/>
</dbReference>
<dbReference type="RefSeq" id="WP_005650400.1">
    <property type="nucleotide sequence ID" value="NZ_CP015231.1"/>
</dbReference>
<accession>A0A1B1A7X1</accession>
<protein>
    <recommendedName>
        <fullName evidence="1">Knr4/Smi1-like domain-containing protein</fullName>
    </recommendedName>
</protein>
<evidence type="ECO:0000313" key="2">
    <source>
        <dbReference type="EMBL" id="ANP42640.1"/>
    </source>
</evidence>
<keyword evidence="2" id="KW-0614">Plasmid</keyword>
<feature type="domain" description="Knr4/Smi1-like" evidence="1">
    <location>
        <begin position="23"/>
        <end position="147"/>
    </location>
</feature>
<dbReference type="InterPro" id="IPR018958">
    <property type="entry name" value="Knr4/Smi1-like_dom"/>
</dbReference>
<reference evidence="2 3" key="1">
    <citation type="journal article" date="2016" name="ISME J.">
        <title>Global occurrence and heterogeneity of the Roseobacter-clade species Ruegeria mobilis.</title>
        <authorList>
            <person name="Sonnenschein E."/>
            <person name="Gram L."/>
        </authorList>
    </citation>
    <scope>NUCLEOTIDE SEQUENCE [LARGE SCALE GENOMIC DNA]</scope>
    <source>
        <strain evidence="2 3">F1926</strain>
        <plasmid evidence="2 3">unnamed1</plasmid>
    </source>
</reference>
<dbReference type="AlphaFoldDB" id="A0A1B1A7X1"/>
<gene>
    <name evidence="2" type="ORF">K529_017920</name>
</gene>
<evidence type="ECO:0000313" key="3">
    <source>
        <dbReference type="Proteomes" id="UP000013243"/>
    </source>
</evidence>
<evidence type="ECO:0000259" key="1">
    <source>
        <dbReference type="Pfam" id="PF09346"/>
    </source>
</evidence>